<gene>
    <name evidence="1" type="ORF">VL20_6439</name>
</gene>
<sequence length="39" mass="4047">MIVRVGGDGHVTAIGQTVPEGEEITKGTGRGAHRNCREG</sequence>
<organism evidence="1 2">
    <name type="scientific">Microcystis panniformis FACHB-1757</name>
    <dbReference type="NCBI Taxonomy" id="1638788"/>
    <lineage>
        <taxon>Bacteria</taxon>
        <taxon>Bacillati</taxon>
        <taxon>Cyanobacteriota</taxon>
        <taxon>Cyanophyceae</taxon>
        <taxon>Oscillatoriophycideae</taxon>
        <taxon>Chroococcales</taxon>
        <taxon>Microcystaceae</taxon>
        <taxon>Microcystis</taxon>
    </lineage>
</organism>
<evidence type="ECO:0000313" key="1">
    <source>
        <dbReference type="EMBL" id="AKV71167.1"/>
    </source>
</evidence>
<dbReference type="AlphaFoldDB" id="A0A0K1SAM1"/>
<protein>
    <submittedName>
        <fullName evidence="1">Uncharacterized protein</fullName>
    </submittedName>
</protein>
<keyword evidence="2" id="KW-1185">Reference proteome</keyword>
<dbReference type="KEGG" id="mpk:VL20_6439"/>
<name>A0A0K1SAM1_9CHRO</name>
<evidence type="ECO:0000313" key="2">
    <source>
        <dbReference type="Proteomes" id="UP000068167"/>
    </source>
</evidence>
<dbReference type="Proteomes" id="UP000068167">
    <property type="component" value="Chromosome"/>
</dbReference>
<proteinExistence type="predicted"/>
<dbReference type="EMBL" id="CP011339">
    <property type="protein sequence ID" value="AKV71167.1"/>
    <property type="molecule type" value="Genomic_DNA"/>
</dbReference>
<accession>A0A0K1SAM1</accession>
<reference evidence="1 2" key="1">
    <citation type="journal article" date="2016" name="Stand. Genomic Sci.">
        <title>Complete genome sequence and genomic characterization of Microcystis panniformis FACHB 1757 by third-generation sequencing.</title>
        <authorList>
            <person name="Zhang J.Y."/>
            <person name="Guan R."/>
            <person name="Zhang H.J."/>
            <person name="Li H."/>
            <person name="Xiao P."/>
            <person name="Yu G.L."/>
            <person name="Du L."/>
            <person name="Cao D.M."/>
            <person name="Zhu B.C."/>
            <person name="Li R.H."/>
            <person name="Lu Z.H."/>
        </authorList>
    </citation>
    <scope>NUCLEOTIDE SEQUENCE [LARGE SCALE GENOMIC DNA]</scope>
    <source>
        <strain evidence="1 2">FACHB-1757</strain>
    </source>
</reference>